<feature type="region of interest" description="Disordered" evidence="1">
    <location>
        <begin position="266"/>
        <end position="310"/>
    </location>
</feature>
<accession>A0AAD8NWX0</accession>
<feature type="compositionally biased region" description="Polar residues" evidence="1">
    <location>
        <begin position="301"/>
        <end position="310"/>
    </location>
</feature>
<reference evidence="2" key="1">
    <citation type="journal article" date="2023" name="bioRxiv">
        <title>Improved chromosome-level genome assembly for marigold (Tagetes erecta).</title>
        <authorList>
            <person name="Jiang F."/>
            <person name="Yuan L."/>
            <person name="Wang S."/>
            <person name="Wang H."/>
            <person name="Xu D."/>
            <person name="Wang A."/>
            <person name="Fan W."/>
        </authorList>
    </citation>
    <scope>NUCLEOTIDE SEQUENCE</scope>
    <source>
        <strain evidence="2">WSJ</strain>
        <tissue evidence="2">Leaf</tissue>
    </source>
</reference>
<evidence type="ECO:0000256" key="1">
    <source>
        <dbReference type="SAM" id="MobiDB-lite"/>
    </source>
</evidence>
<feature type="region of interest" description="Disordered" evidence="1">
    <location>
        <begin position="336"/>
        <end position="356"/>
    </location>
</feature>
<keyword evidence="3" id="KW-1185">Reference proteome</keyword>
<dbReference type="PANTHER" id="PTHR47481">
    <property type="match status" value="1"/>
</dbReference>
<evidence type="ECO:0000313" key="3">
    <source>
        <dbReference type="Proteomes" id="UP001229421"/>
    </source>
</evidence>
<name>A0AAD8NWX0_TARER</name>
<organism evidence="2 3">
    <name type="scientific">Tagetes erecta</name>
    <name type="common">African marigold</name>
    <dbReference type="NCBI Taxonomy" id="13708"/>
    <lineage>
        <taxon>Eukaryota</taxon>
        <taxon>Viridiplantae</taxon>
        <taxon>Streptophyta</taxon>
        <taxon>Embryophyta</taxon>
        <taxon>Tracheophyta</taxon>
        <taxon>Spermatophyta</taxon>
        <taxon>Magnoliopsida</taxon>
        <taxon>eudicotyledons</taxon>
        <taxon>Gunneridae</taxon>
        <taxon>Pentapetalae</taxon>
        <taxon>asterids</taxon>
        <taxon>campanulids</taxon>
        <taxon>Asterales</taxon>
        <taxon>Asteraceae</taxon>
        <taxon>Asteroideae</taxon>
        <taxon>Heliantheae alliance</taxon>
        <taxon>Tageteae</taxon>
        <taxon>Tagetes</taxon>
    </lineage>
</organism>
<dbReference type="PANTHER" id="PTHR47481:SF30">
    <property type="entry name" value="CCHC-TYPE DOMAIN-CONTAINING PROTEIN"/>
    <property type="match status" value="1"/>
</dbReference>
<evidence type="ECO:0000313" key="2">
    <source>
        <dbReference type="EMBL" id="KAK1423679.1"/>
    </source>
</evidence>
<dbReference type="Pfam" id="PF14223">
    <property type="entry name" value="Retrotran_gag_2"/>
    <property type="match status" value="1"/>
</dbReference>
<dbReference type="AlphaFoldDB" id="A0AAD8NWX0"/>
<proteinExistence type="predicted"/>
<comment type="caution">
    <text evidence="2">The sequence shown here is derived from an EMBL/GenBank/DDBJ whole genome shotgun (WGS) entry which is preliminary data.</text>
</comment>
<dbReference type="EMBL" id="JAUHHV010000005">
    <property type="protein sequence ID" value="KAK1423679.1"/>
    <property type="molecule type" value="Genomic_DNA"/>
</dbReference>
<sequence>MISAFTTTEKTAHNSHKFAFKLTPSNYGFWKAMIHPFLITNHLFGYIDGTIKCPPQKTPSTTDTASVDNPSYLNWIVNDAHVRMIITSTISESSFQHVQGTNTSRDLWLSLERAYAPHNASREYTLKTQLLKLAMKGDETSIDYLSRAQEYATALANIGEPFKDKDLVMLAISGLRDEYNGLKANLLARSPPVTFNELHGLLSDHDFMINRHVPATPQAFTTSTANTVPHPNASSQTQFQTLQQMATQLGYQLSPVITQNSQPQAFYTNRSSNNSRGNRRGNSRGNFRGNSNRNRDDFRATGNQNRSQQFSWASTQNTVYGHCNRCGIGHIPAQCPNQSGSSSTREPSQANYANFSDNGSIHGSTWFPDTGSNSHVTPDLTSLDNSEAYYGNNSLHVGDGRVYTSYPPHGSK</sequence>
<dbReference type="Proteomes" id="UP001229421">
    <property type="component" value="Unassembled WGS sequence"/>
</dbReference>
<protein>
    <submittedName>
        <fullName evidence="2">Uncharacterized protein</fullName>
    </submittedName>
</protein>
<feature type="compositionally biased region" description="Low complexity" evidence="1">
    <location>
        <begin position="283"/>
        <end position="292"/>
    </location>
</feature>
<gene>
    <name evidence="2" type="ORF">QVD17_18986</name>
</gene>